<organism evidence="1 2">
    <name type="scientific">Roseomonas nitratireducens</name>
    <dbReference type="NCBI Taxonomy" id="2820810"/>
    <lineage>
        <taxon>Bacteria</taxon>
        <taxon>Pseudomonadati</taxon>
        <taxon>Pseudomonadota</taxon>
        <taxon>Alphaproteobacteria</taxon>
        <taxon>Acetobacterales</taxon>
        <taxon>Roseomonadaceae</taxon>
        <taxon>Roseomonas</taxon>
    </lineage>
</organism>
<dbReference type="Proteomes" id="UP000680815">
    <property type="component" value="Unassembled WGS sequence"/>
</dbReference>
<feature type="non-terminal residue" evidence="1">
    <location>
        <position position="1"/>
    </location>
</feature>
<keyword evidence="1" id="KW-0969">Cilium</keyword>
<keyword evidence="1" id="KW-0966">Cell projection</keyword>
<comment type="caution">
    <text evidence="1">The sequence shown here is derived from an EMBL/GenBank/DDBJ whole genome shotgun (WGS) entry which is preliminary data.</text>
</comment>
<keyword evidence="2" id="KW-1185">Reference proteome</keyword>
<reference evidence="1 2" key="1">
    <citation type="submission" date="2021-03" db="EMBL/GenBank/DDBJ databases">
        <authorList>
            <person name="So Y."/>
        </authorList>
    </citation>
    <scope>NUCLEOTIDE SEQUENCE [LARGE SCALE GENOMIC DNA]</scope>
    <source>
        <strain evidence="1 2">PWR1</strain>
    </source>
</reference>
<evidence type="ECO:0000313" key="2">
    <source>
        <dbReference type="Proteomes" id="UP000680815"/>
    </source>
</evidence>
<keyword evidence="1" id="KW-0282">Flagellum</keyword>
<accession>A0ABS4ARK0</accession>
<gene>
    <name evidence="1" type="ORF">J5Y09_08690</name>
</gene>
<protein>
    <submittedName>
        <fullName evidence="1">Flagellar M-ring protein FliF</fullName>
    </submittedName>
</protein>
<proteinExistence type="predicted"/>
<name>A0ABS4ARK0_9PROT</name>
<dbReference type="EMBL" id="JAGIYZ010000006">
    <property type="protein sequence ID" value="MBP0463985.1"/>
    <property type="molecule type" value="Genomic_DNA"/>
</dbReference>
<sequence length="91" mass="8549">PALAGAAGGAAAIAGGAAGAVNADGTPALPGQAGAAGALAAGGEGGDAMVSISMVEGQMRASSIAKLQELVDRHPDEAMAVVRRWLTPDGA</sequence>
<evidence type="ECO:0000313" key="1">
    <source>
        <dbReference type="EMBL" id="MBP0463985.1"/>
    </source>
</evidence>